<sequence>MSKAKAAVKPGRTKTFNGTLPRGIKASQAVSSVAGVTLRTDGQLRWEARIRRSLDGQALKFPLVRYPVDPKAPPNTEHHIDAARLMAEAYVRREHASLELRQTPYAHTAEAWTFGDLLRRFVQEIDDGLIKHASVRTDHSNAYLFLGGGKGLGLSQTGMPHLTRKLAKDLTQDDFLGRHASSFVNSYIKVKRDGTTLPMAPGSKKRALTTIRNLFRIAHETWQIDLRSPIKSLKSLNSDDSRDRTLTEEEWNAIVAQLDAGRADPATADVIRFARMTAARRSECVKLDWADINFKKKTARLRETKAKNGKYNERVIPLTSEPMALIAARFEASEKKKGAVFVSSRGKRIRADTVTQAWDRVRGQVAEKLGDPDILTARMHDLRHTRITEMGHHEPPLQEVDGVYRLDPYCFGGVQGPAEAKHIGERILASLRMHQILLPLPKGPIGLGNLREVVEGHHTTHHVAVVESLVVSASLVSFQIGDDPIAYAKQPRGPTFDQLEAVFREEKVGVPLQNYLSQ</sequence>
<keyword evidence="6" id="KW-1185">Reference proteome</keyword>
<evidence type="ECO:0000259" key="4">
    <source>
        <dbReference type="PROSITE" id="PS51898"/>
    </source>
</evidence>
<protein>
    <submittedName>
        <fullName evidence="5">Site-specific integrase</fullName>
    </submittedName>
</protein>
<dbReference type="PANTHER" id="PTHR30629:SF2">
    <property type="entry name" value="PROPHAGE INTEGRASE INTS-RELATED"/>
    <property type="match status" value="1"/>
</dbReference>
<keyword evidence="2" id="KW-0229">DNA integration</keyword>
<keyword evidence="3" id="KW-0233">DNA recombination</keyword>
<evidence type="ECO:0000256" key="3">
    <source>
        <dbReference type="ARBA" id="ARBA00023172"/>
    </source>
</evidence>
<dbReference type="InterPro" id="IPR018247">
    <property type="entry name" value="EF_Hand_1_Ca_BS"/>
</dbReference>
<organism evidence="5 6">
    <name type="scientific">Xanthomonas vesicatoria</name>
    <dbReference type="NCBI Taxonomy" id="56460"/>
    <lineage>
        <taxon>Bacteria</taxon>
        <taxon>Pseudomonadati</taxon>
        <taxon>Pseudomonadota</taxon>
        <taxon>Gammaproteobacteria</taxon>
        <taxon>Lysobacterales</taxon>
        <taxon>Lysobacteraceae</taxon>
        <taxon>Xanthomonas</taxon>
    </lineage>
</organism>
<dbReference type="InterPro" id="IPR011010">
    <property type="entry name" value="DNA_brk_join_enz"/>
</dbReference>
<dbReference type="PROSITE" id="PS00018">
    <property type="entry name" value="EF_HAND_1"/>
    <property type="match status" value="1"/>
</dbReference>
<accession>A0ABS8LA03</accession>
<dbReference type="RefSeq" id="WP_229006769.1">
    <property type="nucleotide sequence ID" value="NZ_CP018470.1"/>
</dbReference>
<dbReference type="EMBL" id="JAJIUN010000046">
    <property type="protein sequence ID" value="MCC8622569.1"/>
    <property type="molecule type" value="Genomic_DNA"/>
</dbReference>
<gene>
    <name evidence="5" type="ORF">LN473_11340</name>
</gene>
<dbReference type="PROSITE" id="PS51898">
    <property type="entry name" value="TYR_RECOMBINASE"/>
    <property type="match status" value="1"/>
</dbReference>
<comment type="caution">
    <text evidence="5">The sequence shown here is derived from an EMBL/GenBank/DDBJ whole genome shotgun (WGS) entry which is preliminary data.</text>
</comment>
<dbReference type="Proteomes" id="UP001430544">
    <property type="component" value="Unassembled WGS sequence"/>
</dbReference>
<name>A0ABS8LA03_9XANT</name>
<evidence type="ECO:0000313" key="5">
    <source>
        <dbReference type="EMBL" id="MCC8622569.1"/>
    </source>
</evidence>
<dbReference type="Gene3D" id="1.10.443.10">
    <property type="entry name" value="Intergrase catalytic core"/>
    <property type="match status" value="1"/>
</dbReference>
<dbReference type="InterPro" id="IPR013762">
    <property type="entry name" value="Integrase-like_cat_sf"/>
</dbReference>
<feature type="domain" description="Tyr recombinase" evidence="4">
    <location>
        <begin position="241"/>
        <end position="438"/>
    </location>
</feature>
<reference evidence="5" key="1">
    <citation type="submission" date="2021-11" db="EMBL/GenBank/DDBJ databases">
        <title>Genome resources and taxonomic validation of 89 Xanthomonas strains.</title>
        <authorList>
            <person name="Tambong J.T."/>
        </authorList>
    </citation>
    <scope>NUCLEOTIDE SEQUENCE</scope>
    <source>
        <strain evidence="5">Bv 5-4A</strain>
    </source>
</reference>
<evidence type="ECO:0000256" key="2">
    <source>
        <dbReference type="ARBA" id="ARBA00022908"/>
    </source>
</evidence>
<dbReference type="InterPro" id="IPR002104">
    <property type="entry name" value="Integrase_catalytic"/>
</dbReference>
<dbReference type="InterPro" id="IPR050808">
    <property type="entry name" value="Phage_Integrase"/>
</dbReference>
<dbReference type="SUPFAM" id="SSF56349">
    <property type="entry name" value="DNA breaking-rejoining enzymes"/>
    <property type="match status" value="1"/>
</dbReference>
<comment type="similarity">
    <text evidence="1">Belongs to the 'phage' integrase family.</text>
</comment>
<dbReference type="CDD" id="cd00796">
    <property type="entry name" value="INT_Rci_Hp1_C"/>
    <property type="match status" value="1"/>
</dbReference>
<proteinExistence type="inferred from homology"/>
<evidence type="ECO:0000313" key="6">
    <source>
        <dbReference type="Proteomes" id="UP001430544"/>
    </source>
</evidence>
<dbReference type="PANTHER" id="PTHR30629">
    <property type="entry name" value="PROPHAGE INTEGRASE"/>
    <property type="match status" value="1"/>
</dbReference>
<evidence type="ECO:0000256" key="1">
    <source>
        <dbReference type="ARBA" id="ARBA00008857"/>
    </source>
</evidence>
<dbReference type="Pfam" id="PF00589">
    <property type="entry name" value="Phage_integrase"/>
    <property type="match status" value="1"/>
</dbReference>